<dbReference type="RefSeq" id="WP_169414188.1">
    <property type="nucleotide sequence ID" value="NZ_JAAXKZ010000070.1"/>
</dbReference>
<evidence type="ECO:0000313" key="2">
    <source>
        <dbReference type="Proteomes" id="UP000586918"/>
    </source>
</evidence>
<dbReference type="Proteomes" id="UP000586918">
    <property type="component" value="Unassembled WGS sequence"/>
</dbReference>
<reference evidence="1 2" key="1">
    <citation type="submission" date="2020-04" db="EMBL/GenBank/DDBJ databases">
        <authorList>
            <person name="Klaysubun C."/>
            <person name="Duangmal K."/>
            <person name="Lipun K."/>
        </authorList>
    </citation>
    <scope>NUCLEOTIDE SEQUENCE [LARGE SCALE GENOMIC DNA]</scope>
    <source>
        <strain evidence="1 2">DSM 45300</strain>
    </source>
</reference>
<accession>A0A848DLS1</accession>
<dbReference type="EMBL" id="JAAXKZ010000070">
    <property type="protein sequence ID" value="NMH93489.1"/>
    <property type="molecule type" value="Genomic_DNA"/>
</dbReference>
<comment type="caution">
    <text evidence="1">The sequence shown here is derived from an EMBL/GenBank/DDBJ whole genome shotgun (WGS) entry which is preliminary data.</text>
</comment>
<protein>
    <submittedName>
        <fullName evidence="1">Uncharacterized protein</fullName>
    </submittedName>
</protein>
<proteinExistence type="predicted"/>
<organism evidence="1 2">
    <name type="scientific">Pseudonocardia bannensis</name>
    <dbReference type="NCBI Taxonomy" id="630973"/>
    <lineage>
        <taxon>Bacteria</taxon>
        <taxon>Bacillati</taxon>
        <taxon>Actinomycetota</taxon>
        <taxon>Actinomycetes</taxon>
        <taxon>Pseudonocardiales</taxon>
        <taxon>Pseudonocardiaceae</taxon>
        <taxon>Pseudonocardia</taxon>
    </lineage>
</organism>
<name>A0A848DLS1_9PSEU</name>
<keyword evidence="2" id="KW-1185">Reference proteome</keyword>
<sequence length="69" mass="8284">MELEFGIVARCLRRKRAGFIQTSEEEIVFFWARDAHRLKLNENNQIVFAQRYKKMHCPNVGDLIVFERN</sequence>
<gene>
    <name evidence="1" type="ORF">HF519_18300</name>
</gene>
<dbReference type="AlphaFoldDB" id="A0A848DLS1"/>
<evidence type="ECO:0000313" key="1">
    <source>
        <dbReference type="EMBL" id="NMH93489.1"/>
    </source>
</evidence>